<dbReference type="InterPro" id="IPR005119">
    <property type="entry name" value="LysR_subst-bd"/>
</dbReference>
<dbReference type="Pfam" id="PF00126">
    <property type="entry name" value="HTH_1"/>
    <property type="match status" value="1"/>
</dbReference>
<dbReference type="SUPFAM" id="SSF53850">
    <property type="entry name" value="Periplasmic binding protein-like II"/>
    <property type="match status" value="1"/>
</dbReference>
<dbReference type="PRINTS" id="PR00039">
    <property type="entry name" value="HTHLYSR"/>
</dbReference>
<evidence type="ECO:0000259" key="5">
    <source>
        <dbReference type="PROSITE" id="PS50931"/>
    </source>
</evidence>
<comment type="similarity">
    <text evidence="1">Belongs to the LysR transcriptional regulatory family.</text>
</comment>
<dbReference type="AlphaFoldDB" id="A0A841SVV7"/>
<feature type="domain" description="HTH lysR-type" evidence="5">
    <location>
        <begin position="1"/>
        <end position="58"/>
    </location>
</feature>
<keyword evidence="2" id="KW-0805">Transcription regulation</keyword>
<dbReference type="Pfam" id="PF03466">
    <property type="entry name" value="LysR_substrate"/>
    <property type="match status" value="1"/>
</dbReference>
<keyword evidence="7" id="KW-1185">Reference proteome</keyword>
<gene>
    <name evidence="6" type="ORF">H7B67_07760</name>
</gene>
<dbReference type="Proteomes" id="UP000535838">
    <property type="component" value="Unassembled WGS sequence"/>
</dbReference>
<evidence type="ECO:0000256" key="3">
    <source>
        <dbReference type="ARBA" id="ARBA00023125"/>
    </source>
</evidence>
<accession>A0A841SVV7</accession>
<dbReference type="PANTHER" id="PTHR30346">
    <property type="entry name" value="TRANSCRIPTIONAL DUAL REGULATOR HCAR-RELATED"/>
    <property type="match status" value="1"/>
</dbReference>
<keyword evidence="4" id="KW-0804">Transcription</keyword>
<proteinExistence type="inferred from homology"/>
<evidence type="ECO:0000313" key="7">
    <source>
        <dbReference type="Proteomes" id="UP000535838"/>
    </source>
</evidence>
<dbReference type="FunFam" id="1.10.10.10:FF:000001">
    <property type="entry name" value="LysR family transcriptional regulator"/>
    <property type="match status" value="1"/>
</dbReference>
<dbReference type="InterPro" id="IPR000847">
    <property type="entry name" value="LysR_HTH_N"/>
</dbReference>
<sequence length="300" mass="34234">MELRQLQYFVHVARMQHVTKAAEELHVAQSAVSRQIHRLEEELGVRLFMQRGRNVQLTPVGQLFLKRAEEILQDLDRAVNEIHEFLDPEVGEIRLGFPHSLGTHLIPKVIASFRKKHPNVKFRFRQGMYPSLIRDVVEAEVDLAFISPMPDKSDRVEGEVILTESLCAILPKDHPLASEEYIDLNQLKDDTFVLFSQGYSLRPIVWEACRNAGFLPKIGFEGEETDTIRGFVAAGMGVSLLPEMALSLQSSFMPAIVKIREPNVTRTIALIRRAGEKPSTVVKLFHDYLIDYFRNVYQPS</sequence>
<name>A0A841SVV7_9BACL</name>
<dbReference type="Gene3D" id="1.10.10.10">
    <property type="entry name" value="Winged helix-like DNA-binding domain superfamily/Winged helix DNA-binding domain"/>
    <property type="match status" value="1"/>
</dbReference>
<keyword evidence="3" id="KW-0238">DNA-binding</keyword>
<evidence type="ECO:0000256" key="4">
    <source>
        <dbReference type="ARBA" id="ARBA00023163"/>
    </source>
</evidence>
<evidence type="ECO:0000256" key="1">
    <source>
        <dbReference type="ARBA" id="ARBA00009437"/>
    </source>
</evidence>
<protein>
    <submittedName>
        <fullName evidence="6">LysR family transcriptional regulator</fullName>
    </submittedName>
</protein>
<dbReference type="PROSITE" id="PS50931">
    <property type="entry name" value="HTH_LYSR"/>
    <property type="match status" value="1"/>
</dbReference>
<reference evidence="6 7" key="1">
    <citation type="submission" date="2020-08" db="EMBL/GenBank/DDBJ databases">
        <title>Cohnella phylogeny.</title>
        <authorList>
            <person name="Dunlap C."/>
        </authorList>
    </citation>
    <scope>NUCLEOTIDE SEQUENCE [LARGE SCALE GENOMIC DNA]</scope>
    <source>
        <strain evidence="6 7">DSM 25241</strain>
    </source>
</reference>
<dbReference type="GO" id="GO:0032993">
    <property type="term" value="C:protein-DNA complex"/>
    <property type="evidence" value="ECO:0007669"/>
    <property type="project" value="TreeGrafter"/>
</dbReference>
<dbReference type="Gene3D" id="3.40.190.290">
    <property type="match status" value="1"/>
</dbReference>
<dbReference type="InterPro" id="IPR036390">
    <property type="entry name" value="WH_DNA-bd_sf"/>
</dbReference>
<comment type="caution">
    <text evidence="6">The sequence shown here is derived from an EMBL/GenBank/DDBJ whole genome shotgun (WGS) entry which is preliminary data.</text>
</comment>
<evidence type="ECO:0000313" key="6">
    <source>
        <dbReference type="EMBL" id="MBB6634000.1"/>
    </source>
</evidence>
<dbReference type="GO" id="GO:0003677">
    <property type="term" value="F:DNA binding"/>
    <property type="evidence" value="ECO:0007669"/>
    <property type="project" value="UniProtKB-KW"/>
</dbReference>
<dbReference type="SUPFAM" id="SSF46785">
    <property type="entry name" value="Winged helix' DNA-binding domain"/>
    <property type="match status" value="1"/>
</dbReference>
<evidence type="ECO:0000256" key="2">
    <source>
        <dbReference type="ARBA" id="ARBA00023015"/>
    </source>
</evidence>
<dbReference type="EMBL" id="JACJVQ010000005">
    <property type="protein sequence ID" value="MBB6634000.1"/>
    <property type="molecule type" value="Genomic_DNA"/>
</dbReference>
<dbReference type="InterPro" id="IPR036388">
    <property type="entry name" value="WH-like_DNA-bd_sf"/>
</dbReference>
<organism evidence="6 7">
    <name type="scientific">Cohnella thailandensis</name>
    <dbReference type="NCBI Taxonomy" id="557557"/>
    <lineage>
        <taxon>Bacteria</taxon>
        <taxon>Bacillati</taxon>
        <taxon>Bacillota</taxon>
        <taxon>Bacilli</taxon>
        <taxon>Bacillales</taxon>
        <taxon>Paenibacillaceae</taxon>
        <taxon>Cohnella</taxon>
    </lineage>
</organism>
<dbReference type="PANTHER" id="PTHR30346:SF28">
    <property type="entry name" value="HTH-TYPE TRANSCRIPTIONAL REGULATOR CYNR"/>
    <property type="match status" value="1"/>
</dbReference>
<dbReference type="CDD" id="cd08434">
    <property type="entry name" value="PBP2_GltC_like"/>
    <property type="match status" value="1"/>
</dbReference>
<dbReference type="GO" id="GO:0003700">
    <property type="term" value="F:DNA-binding transcription factor activity"/>
    <property type="evidence" value="ECO:0007669"/>
    <property type="project" value="InterPro"/>
</dbReference>
<dbReference type="RefSeq" id="WP_185119200.1">
    <property type="nucleotide sequence ID" value="NZ_JACJVQ010000005.1"/>
</dbReference>